<reference evidence="2 3" key="1">
    <citation type="submission" date="2021-06" db="EMBL/GenBank/DDBJ databases">
        <authorList>
            <person name="Palmer J.M."/>
        </authorList>
    </citation>
    <scope>NUCLEOTIDE SEQUENCE [LARGE SCALE GENOMIC DNA]</scope>
    <source>
        <strain evidence="2 3">GA_2019</strain>
        <tissue evidence="2">Muscle</tissue>
    </source>
</reference>
<keyword evidence="1" id="KW-0472">Membrane</keyword>
<dbReference type="EMBL" id="JAHRIO010040300">
    <property type="protein sequence ID" value="MEQ2171044.1"/>
    <property type="molecule type" value="Genomic_DNA"/>
</dbReference>
<evidence type="ECO:0000313" key="2">
    <source>
        <dbReference type="EMBL" id="MEQ2171044.1"/>
    </source>
</evidence>
<protein>
    <submittedName>
        <fullName evidence="2">Uncharacterized protein</fullName>
    </submittedName>
</protein>
<comment type="caution">
    <text evidence="2">The sequence shown here is derived from an EMBL/GenBank/DDBJ whole genome shotgun (WGS) entry which is preliminary data.</text>
</comment>
<evidence type="ECO:0000256" key="1">
    <source>
        <dbReference type="SAM" id="Phobius"/>
    </source>
</evidence>
<name>A0ABV0NJJ3_9TELE</name>
<keyword evidence="3" id="KW-1185">Reference proteome</keyword>
<dbReference type="Proteomes" id="UP001476798">
    <property type="component" value="Unassembled WGS sequence"/>
</dbReference>
<evidence type="ECO:0000313" key="3">
    <source>
        <dbReference type="Proteomes" id="UP001476798"/>
    </source>
</evidence>
<feature type="transmembrane region" description="Helical" evidence="1">
    <location>
        <begin position="12"/>
        <end position="34"/>
    </location>
</feature>
<keyword evidence="1" id="KW-1133">Transmembrane helix</keyword>
<keyword evidence="1" id="KW-0812">Transmembrane</keyword>
<organism evidence="2 3">
    <name type="scientific">Goodea atripinnis</name>
    <dbReference type="NCBI Taxonomy" id="208336"/>
    <lineage>
        <taxon>Eukaryota</taxon>
        <taxon>Metazoa</taxon>
        <taxon>Chordata</taxon>
        <taxon>Craniata</taxon>
        <taxon>Vertebrata</taxon>
        <taxon>Euteleostomi</taxon>
        <taxon>Actinopterygii</taxon>
        <taxon>Neopterygii</taxon>
        <taxon>Teleostei</taxon>
        <taxon>Neoteleostei</taxon>
        <taxon>Acanthomorphata</taxon>
        <taxon>Ovalentaria</taxon>
        <taxon>Atherinomorphae</taxon>
        <taxon>Cyprinodontiformes</taxon>
        <taxon>Goodeidae</taxon>
        <taxon>Goodea</taxon>
    </lineage>
</organism>
<gene>
    <name evidence="2" type="ORF">GOODEAATRI_006632</name>
</gene>
<sequence>MSLGVFSEFKNLFIMTYSIIWYLICTDLILYLALHICLLKCGSLYLPGNFSPDCVGNSLLPSCDEIGQRLKQLNRRDNQSLIQTAMQNLQAIASESVLSGILDFKLHLINLK</sequence>
<accession>A0ABV0NJJ3</accession>
<proteinExistence type="predicted"/>